<protein>
    <submittedName>
        <fullName evidence="1">Uncharacterized protein</fullName>
    </submittedName>
</protein>
<evidence type="ECO:0000313" key="1">
    <source>
        <dbReference type="EMBL" id="RTH01273.1"/>
    </source>
</evidence>
<dbReference type="AlphaFoldDB" id="A0A430R1R7"/>
<evidence type="ECO:0000313" key="2">
    <source>
        <dbReference type="Proteomes" id="UP000286910"/>
    </source>
</evidence>
<gene>
    <name evidence="1" type="ORF">CSW45_10765</name>
</gene>
<sequence length="101" mass="10803">MTGEQFVTLAERLAQRGQVEGLRLLVRMAALPLLAEGMTRWTEGDSTPTSRLLEDAIPLGVSRALRQAGVEPARTDRGAWVYGRKEAPAGAAPTALTPTFG</sequence>
<comment type="caution">
    <text evidence="1">The sequence shown here is derived from an EMBL/GenBank/DDBJ whole genome shotgun (WGS) entry which is preliminary data.</text>
</comment>
<reference evidence="1 2" key="1">
    <citation type="journal article" date="2019" name="Extremophiles">
        <title>Biogeography of thermophiles and predominance of Thermus scotoductus in domestic water heaters.</title>
        <authorList>
            <person name="Wilpiszeski R.L."/>
            <person name="Zhang Z."/>
            <person name="House C.H."/>
        </authorList>
    </citation>
    <scope>NUCLEOTIDE SEQUENCE [LARGE SCALE GENOMIC DNA]</scope>
    <source>
        <strain evidence="1 2">32_S32</strain>
    </source>
</reference>
<accession>A0A430R1R7</accession>
<name>A0A430R1R7_THESC</name>
<dbReference type="EMBL" id="PELR01000358">
    <property type="protein sequence ID" value="RTH01273.1"/>
    <property type="molecule type" value="Genomic_DNA"/>
</dbReference>
<proteinExistence type="predicted"/>
<dbReference type="RefSeq" id="WP_126178365.1">
    <property type="nucleotide sequence ID" value="NZ_PELN01000353.1"/>
</dbReference>
<organism evidence="1 2">
    <name type="scientific">Thermus scotoductus</name>
    <dbReference type="NCBI Taxonomy" id="37636"/>
    <lineage>
        <taxon>Bacteria</taxon>
        <taxon>Thermotogati</taxon>
        <taxon>Deinococcota</taxon>
        <taxon>Deinococci</taxon>
        <taxon>Thermales</taxon>
        <taxon>Thermaceae</taxon>
        <taxon>Thermus</taxon>
    </lineage>
</organism>
<dbReference type="Proteomes" id="UP000286910">
    <property type="component" value="Unassembled WGS sequence"/>
</dbReference>